<evidence type="ECO:0008006" key="3">
    <source>
        <dbReference type="Google" id="ProtNLM"/>
    </source>
</evidence>
<accession>A0A849VN38</accession>
<dbReference type="InterPro" id="IPR001387">
    <property type="entry name" value="Cro/C1-type_HTH"/>
</dbReference>
<name>A0A849VN38_9GAMM</name>
<dbReference type="InterPro" id="IPR010982">
    <property type="entry name" value="Lambda_DNA-bd_dom_sf"/>
</dbReference>
<keyword evidence="2" id="KW-1185">Reference proteome</keyword>
<sequence>MSHFLIERNRLGYTQESIAERLEVNRKTVGRWDNGAPIPSDKLAICLDLGFDITFVLTGRRSSLEIANSAELTAESAIQAAVYATEEAILSVYQVKRVQKQLGVNGEFDAVKNLTLIKKAAEVLARAELTGDFSQDTLKKVFEMAGEA</sequence>
<dbReference type="EMBL" id="JABBPG010000016">
    <property type="protein sequence ID" value="NOU53124.1"/>
    <property type="molecule type" value="Genomic_DNA"/>
</dbReference>
<proteinExistence type="predicted"/>
<gene>
    <name evidence="1" type="ORF">HG263_21725</name>
</gene>
<dbReference type="GO" id="GO:0003677">
    <property type="term" value="F:DNA binding"/>
    <property type="evidence" value="ECO:0007669"/>
    <property type="project" value="InterPro"/>
</dbReference>
<reference evidence="1 2" key="1">
    <citation type="submission" date="2020-04" db="EMBL/GenBank/DDBJ databases">
        <title>Pseudoalteromonas caenipelagi sp. nov., isolated from a tidal flat.</title>
        <authorList>
            <person name="Park S."/>
            <person name="Yoon J.-H."/>
        </authorList>
    </citation>
    <scope>NUCLEOTIDE SEQUENCE [LARGE SCALE GENOMIC DNA]</scope>
    <source>
        <strain evidence="1 2">JBTF-M23</strain>
    </source>
</reference>
<evidence type="ECO:0000313" key="1">
    <source>
        <dbReference type="EMBL" id="NOU53124.1"/>
    </source>
</evidence>
<dbReference type="RefSeq" id="WP_171628159.1">
    <property type="nucleotide sequence ID" value="NZ_JABBPG010000016.1"/>
</dbReference>
<protein>
    <recommendedName>
        <fullName evidence="3">Helix-turn-helix protein</fullName>
    </recommendedName>
</protein>
<dbReference type="CDD" id="cd00093">
    <property type="entry name" value="HTH_XRE"/>
    <property type="match status" value="1"/>
</dbReference>
<dbReference type="Proteomes" id="UP000586305">
    <property type="component" value="Unassembled WGS sequence"/>
</dbReference>
<dbReference type="SUPFAM" id="SSF47413">
    <property type="entry name" value="lambda repressor-like DNA-binding domains"/>
    <property type="match status" value="1"/>
</dbReference>
<dbReference type="Gene3D" id="1.10.260.40">
    <property type="entry name" value="lambda repressor-like DNA-binding domains"/>
    <property type="match status" value="1"/>
</dbReference>
<dbReference type="AlphaFoldDB" id="A0A849VN38"/>
<organism evidence="1 2">
    <name type="scientific">Pseudoalteromonas caenipelagi</name>
    <dbReference type="NCBI Taxonomy" id="2726988"/>
    <lineage>
        <taxon>Bacteria</taxon>
        <taxon>Pseudomonadati</taxon>
        <taxon>Pseudomonadota</taxon>
        <taxon>Gammaproteobacteria</taxon>
        <taxon>Alteromonadales</taxon>
        <taxon>Pseudoalteromonadaceae</taxon>
        <taxon>Pseudoalteromonas</taxon>
    </lineage>
</organism>
<evidence type="ECO:0000313" key="2">
    <source>
        <dbReference type="Proteomes" id="UP000586305"/>
    </source>
</evidence>
<comment type="caution">
    <text evidence="1">The sequence shown here is derived from an EMBL/GenBank/DDBJ whole genome shotgun (WGS) entry which is preliminary data.</text>
</comment>